<keyword evidence="2" id="KW-0677">Repeat</keyword>
<dbReference type="SUPFAM" id="SSF117281">
    <property type="entry name" value="Kelch motif"/>
    <property type="match status" value="1"/>
</dbReference>
<evidence type="ECO:0000313" key="4">
    <source>
        <dbReference type="Proteomes" id="UP001154282"/>
    </source>
</evidence>
<evidence type="ECO:0000313" key="3">
    <source>
        <dbReference type="EMBL" id="CAI0560359.1"/>
    </source>
</evidence>
<evidence type="ECO:0000256" key="2">
    <source>
        <dbReference type="ARBA" id="ARBA00022737"/>
    </source>
</evidence>
<sequence>MRWEKLQQQPTQYHSSGELILQLDRLNGPRKRWGHTCNSIRGERFLYVFGGYGKDNCHTNQVQVFDTETLVWKELSTTGQKLPPRVGYSTIALSKNLFVFGGFANSQNLYDGAYMLDLESAMWTRKRSVDESGGVELNGHYASKSKASRITNQDAIDRLQADGAHKESTLQDPSAEATVAANVKSLASSDVSQRKESGGNQEPAATLNLNDNMMSVTPDSAVDIQKDTCAASTATTTTNPAAFSLKQDGLGTVDDSGMQC</sequence>
<keyword evidence="1" id="KW-0880">Kelch repeat</keyword>
<proteinExistence type="predicted"/>
<keyword evidence="4" id="KW-1185">Reference proteome</keyword>
<organism evidence="3 4">
    <name type="scientific">Linum tenue</name>
    <dbReference type="NCBI Taxonomy" id="586396"/>
    <lineage>
        <taxon>Eukaryota</taxon>
        <taxon>Viridiplantae</taxon>
        <taxon>Streptophyta</taxon>
        <taxon>Embryophyta</taxon>
        <taxon>Tracheophyta</taxon>
        <taxon>Spermatophyta</taxon>
        <taxon>Magnoliopsida</taxon>
        <taxon>eudicotyledons</taxon>
        <taxon>Gunneridae</taxon>
        <taxon>Pentapetalae</taxon>
        <taxon>rosids</taxon>
        <taxon>fabids</taxon>
        <taxon>Malpighiales</taxon>
        <taxon>Linaceae</taxon>
        <taxon>Linum</taxon>
    </lineage>
</organism>
<dbReference type="Proteomes" id="UP001154282">
    <property type="component" value="Unassembled WGS sequence"/>
</dbReference>
<dbReference type="Gene3D" id="2.120.10.80">
    <property type="entry name" value="Kelch-type beta propeller"/>
    <property type="match status" value="1"/>
</dbReference>
<dbReference type="EMBL" id="CAMGYJ010000011">
    <property type="protein sequence ID" value="CAI0560359.1"/>
    <property type="molecule type" value="Genomic_DNA"/>
</dbReference>
<dbReference type="PANTHER" id="PTHR46093">
    <property type="entry name" value="ACYL-COA-BINDING DOMAIN-CONTAINING PROTEIN 5"/>
    <property type="match status" value="1"/>
</dbReference>
<dbReference type="PANTHER" id="PTHR46093:SF9">
    <property type="entry name" value="DCD DOMAIN-CONTAINING PROTEIN"/>
    <property type="match status" value="1"/>
</dbReference>
<dbReference type="Pfam" id="PF24681">
    <property type="entry name" value="Kelch_KLHDC2_KLHL20_DRC7"/>
    <property type="match status" value="1"/>
</dbReference>
<protein>
    <submittedName>
        <fullName evidence="3">Uncharacterized protein</fullName>
    </submittedName>
</protein>
<evidence type="ECO:0000256" key="1">
    <source>
        <dbReference type="ARBA" id="ARBA00022441"/>
    </source>
</evidence>
<dbReference type="InterPro" id="IPR015915">
    <property type="entry name" value="Kelch-typ_b-propeller"/>
</dbReference>
<name>A0AAV0RRZ1_9ROSI</name>
<comment type="caution">
    <text evidence="3">The sequence shown here is derived from an EMBL/GenBank/DDBJ whole genome shotgun (WGS) entry which is preliminary data.</text>
</comment>
<accession>A0AAV0RRZ1</accession>
<dbReference type="AlphaFoldDB" id="A0AAV0RRZ1"/>
<gene>
    <name evidence="3" type="ORF">LITE_LOCUS49658</name>
</gene>
<reference evidence="3" key="1">
    <citation type="submission" date="2022-08" db="EMBL/GenBank/DDBJ databases">
        <authorList>
            <person name="Gutierrez-Valencia J."/>
        </authorList>
    </citation>
    <scope>NUCLEOTIDE SEQUENCE</scope>
</reference>